<proteinExistence type="predicted"/>
<comment type="caution">
    <text evidence="1">The sequence shown here is derived from an EMBL/GenBank/DDBJ whole genome shotgun (WGS) entry which is preliminary data.</text>
</comment>
<dbReference type="PANTHER" id="PTHR30292:SF0">
    <property type="entry name" value="5-OXOPROLINASE SUBUNIT A"/>
    <property type="match status" value="1"/>
</dbReference>
<protein>
    <submittedName>
        <fullName evidence="1">Lamb YcsF family protein</fullName>
    </submittedName>
</protein>
<organism evidence="1 2">
    <name type="scientific">Gymnopilus junonius</name>
    <name type="common">Spectacular rustgill mushroom</name>
    <name type="synonym">Gymnopilus spectabilis subsp. junonius</name>
    <dbReference type="NCBI Taxonomy" id="109634"/>
    <lineage>
        <taxon>Eukaryota</taxon>
        <taxon>Fungi</taxon>
        <taxon>Dikarya</taxon>
        <taxon>Basidiomycota</taxon>
        <taxon>Agaricomycotina</taxon>
        <taxon>Agaricomycetes</taxon>
        <taxon>Agaricomycetidae</taxon>
        <taxon>Agaricales</taxon>
        <taxon>Agaricineae</taxon>
        <taxon>Hymenogastraceae</taxon>
        <taxon>Gymnopilus</taxon>
    </lineage>
</organism>
<dbReference type="Pfam" id="PF03746">
    <property type="entry name" value="LamB_YcsF"/>
    <property type="match status" value="1"/>
</dbReference>
<keyword evidence="2" id="KW-1185">Reference proteome</keyword>
<dbReference type="SUPFAM" id="SSF88713">
    <property type="entry name" value="Glycoside hydrolase/deacetylase"/>
    <property type="match status" value="1"/>
</dbReference>
<evidence type="ECO:0000313" key="2">
    <source>
        <dbReference type="Proteomes" id="UP000724874"/>
    </source>
</evidence>
<evidence type="ECO:0000313" key="1">
    <source>
        <dbReference type="EMBL" id="KAF8901327.1"/>
    </source>
</evidence>
<dbReference type="InterPro" id="IPR011330">
    <property type="entry name" value="Glyco_hydro/deAcase_b/a-brl"/>
</dbReference>
<dbReference type="OrthoDB" id="5295431at2759"/>
<dbReference type="NCBIfam" id="NF003816">
    <property type="entry name" value="PRK05406.1-5"/>
    <property type="match status" value="1"/>
</dbReference>
<sequence>MAAPATPLKATVNCDMGEGFSLYKMGDDEELMKHIHLANIACGFHASDFSIMNSTVSLAKQYGVAAGAHPSLPDLQGFGRREMAVEPDELKSCFIYQVGALSGFLKMHGLPLNHIKPHGAVYGQTSRSLPLARAVVEVAQVFCSEGNRDVAFVGIAGSAHQTAAEELGVKFIPEWFADLDYTPEGKLIITKKHDPVPLETVRDRVMRLLNEKKVTTVEGGFLSLGDNIKEVTICCHSDTPGAVEIAQLVKKLVDESNRSAGYA</sequence>
<dbReference type="PANTHER" id="PTHR30292">
    <property type="entry name" value="UNCHARACTERIZED PROTEIN YBGL-RELATED"/>
    <property type="match status" value="1"/>
</dbReference>
<accession>A0A9P5NLG6</accession>
<dbReference type="InterPro" id="IPR005501">
    <property type="entry name" value="LamB/YcsF/PxpA-like"/>
</dbReference>
<gene>
    <name evidence="1" type="ORF">CPB84DRAFT_1777572</name>
</gene>
<dbReference type="AlphaFoldDB" id="A0A9P5NLG6"/>
<dbReference type="Gene3D" id="3.20.20.370">
    <property type="entry name" value="Glycoside hydrolase/deacetylase"/>
    <property type="match status" value="1"/>
</dbReference>
<reference evidence="1" key="1">
    <citation type="submission" date="2020-11" db="EMBL/GenBank/DDBJ databases">
        <authorList>
            <consortium name="DOE Joint Genome Institute"/>
            <person name="Ahrendt S."/>
            <person name="Riley R."/>
            <person name="Andreopoulos W."/>
            <person name="LaButti K."/>
            <person name="Pangilinan J."/>
            <person name="Ruiz-duenas F.J."/>
            <person name="Barrasa J.M."/>
            <person name="Sanchez-Garcia M."/>
            <person name="Camarero S."/>
            <person name="Miyauchi S."/>
            <person name="Serrano A."/>
            <person name="Linde D."/>
            <person name="Babiker R."/>
            <person name="Drula E."/>
            <person name="Ayuso-Fernandez I."/>
            <person name="Pacheco R."/>
            <person name="Padilla G."/>
            <person name="Ferreira P."/>
            <person name="Barriuso J."/>
            <person name="Kellner H."/>
            <person name="Castanera R."/>
            <person name="Alfaro M."/>
            <person name="Ramirez L."/>
            <person name="Pisabarro A.G."/>
            <person name="Kuo A."/>
            <person name="Tritt A."/>
            <person name="Lipzen A."/>
            <person name="He G."/>
            <person name="Yan M."/>
            <person name="Ng V."/>
            <person name="Cullen D."/>
            <person name="Martin F."/>
            <person name="Rosso M.-N."/>
            <person name="Henrissat B."/>
            <person name="Hibbett D."/>
            <person name="Martinez A.T."/>
            <person name="Grigoriev I.V."/>
        </authorList>
    </citation>
    <scope>NUCLEOTIDE SEQUENCE</scope>
    <source>
        <strain evidence="1">AH 44721</strain>
    </source>
</reference>
<name>A0A9P5NLG6_GYMJU</name>
<dbReference type="EMBL" id="JADNYJ010000042">
    <property type="protein sequence ID" value="KAF8901327.1"/>
    <property type="molecule type" value="Genomic_DNA"/>
</dbReference>
<dbReference type="NCBIfam" id="NF003814">
    <property type="entry name" value="PRK05406.1-3"/>
    <property type="match status" value="1"/>
</dbReference>
<dbReference type="GO" id="GO:0005975">
    <property type="term" value="P:carbohydrate metabolic process"/>
    <property type="evidence" value="ECO:0007669"/>
    <property type="project" value="InterPro"/>
</dbReference>
<dbReference type="Proteomes" id="UP000724874">
    <property type="component" value="Unassembled WGS sequence"/>
</dbReference>